<protein>
    <submittedName>
        <fullName evidence="2">Uncharacterized protein</fullName>
    </submittedName>
</protein>
<evidence type="ECO:0000313" key="3">
    <source>
        <dbReference type="Proteomes" id="UP001356427"/>
    </source>
</evidence>
<dbReference type="Proteomes" id="UP001356427">
    <property type="component" value="Unassembled WGS sequence"/>
</dbReference>
<dbReference type="AlphaFoldDB" id="A0AAN8LL08"/>
<evidence type="ECO:0000313" key="2">
    <source>
        <dbReference type="EMBL" id="KAK6313907.1"/>
    </source>
</evidence>
<accession>A0AAN8LL08</accession>
<keyword evidence="3" id="KW-1185">Reference proteome</keyword>
<comment type="caution">
    <text evidence="2">The sequence shown here is derived from an EMBL/GenBank/DDBJ whole genome shotgun (WGS) entry which is preliminary data.</text>
</comment>
<sequence>MLSEKEICLPTTTCNLPEQHGPKETDRTTDHRKEDQESQSNQPLAEYSDIQYTLYHNLELSSTLRLEQRPAIKQISSSVKDQKNINKIVLGNSSQQGTSPLPSQEDTPFLLYHQVYLYTYLLTPYCGLGLCKTWSGYIL</sequence>
<gene>
    <name evidence="2" type="ORF">J4Q44_G00153660</name>
</gene>
<evidence type="ECO:0000256" key="1">
    <source>
        <dbReference type="SAM" id="MobiDB-lite"/>
    </source>
</evidence>
<dbReference type="EMBL" id="JAGTTL010000013">
    <property type="protein sequence ID" value="KAK6313907.1"/>
    <property type="molecule type" value="Genomic_DNA"/>
</dbReference>
<reference evidence="2 3" key="1">
    <citation type="submission" date="2021-04" db="EMBL/GenBank/DDBJ databases">
        <authorList>
            <person name="De Guttry C."/>
            <person name="Zahm M."/>
            <person name="Klopp C."/>
            <person name="Cabau C."/>
            <person name="Louis A."/>
            <person name="Berthelot C."/>
            <person name="Parey E."/>
            <person name="Roest Crollius H."/>
            <person name="Montfort J."/>
            <person name="Robinson-Rechavi M."/>
            <person name="Bucao C."/>
            <person name="Bouchez O."/>
            <person name="Gislard M."/>
            <person name="Lluch J."/>
            <person name="Milhes M."/>
            <person name="Lampietro C."/>
            <person name="Lopez Roques C."/>
            <person name="Donnadieu C."/>
            <person name="Braasch I."/>
            <person name="Desvignes T."/>
            <person name="Postlethwait J."/>
            <person name="Bobe J."/>
            <person name="Wedekind C."/>
            <person name="Guiguen Y."/>
        </authorList>
    </citation>
    <scope>NUCLEOTIDE SEQUENCE [LARGE SCALE GENOMIC DNA]</scope>
    <source>
        <strain evidence="2">Cs_M1</strain>
        <tissue evidence="2">Blood</tissue>
    </source>
</reference>
<feature type="compositionally biased region" description="Basic and acidic residues" evidence="1">
    <location>
        <begin position="20"/>
        <end position="36"/>
    </location>
</feature>
<proteinExistence type="predicted"/>
<feature type="region of interest" description="Disordered" evidence="1">
    <location>
        <begin position="1"/>
        <end position="46"/>
    </location>
</feature>
<organism evidence="2 3">
    <name type="scientific">Coregonus suidteri</name>
    <dbReference type="NCBI Taxonomy" id="861788"/>
    <lineage>
        <taxon>Eukaryota</taxon>
        <taxon>Metazoa</taxon>
        <taxon>Chordata</taxon>
        <taxon>Craniata</taxon>
        <taxon>Vertebrata</taxon>
        <taxon>Euteleostomi</taxon>
        <taxon>Actinopterygii</taxon>
        <taxon>Neopterygii</taxon>
        <taxon>Teleostei</taxon>
        <taxon>Protacanthopterygii</taxon>
        <taxon>Salmoniformes</taxon>
        <taxon>Salmonidae</taxon>
        <taxon>Coregoninae</taxon>
        <taxon>Coregonus</taxon>
    </lineage>
</organism>
<name>A0AAN8LL08_9TELE</name>